<comment type="caution">
    <text evidence="1">The sequence shown here is derived from an EMBL/GenBank/DDBJ whole genome shotgun (WGS) entry which is preliminary data.</text>
</comment>
<name>A0A0F9PXP8_9ZZZZ</name>
<organism evidence="1">
    <name type="scientific">marine sediment metagenome</name>
    <dbReference type="NCBI Taxonomy" id="412755"/>
    <lineage>
        <taxon>unclassified sequences</taxon>
        <taxon>metagenomes</taxon>
        <taxon>ecological metagenomes</taxon>
    </lineage>
</organism>
<evidence type="ECO:0000313" key="1">
    <source>
        <dbReference type="EMBL" id="KKM97957.1"/>
    </source>
</evidence>
<reference evidence="1" key="1">
    <citation type="journal article" date="2015" name="Nature">
        <title>Complex archaea that bridge the gap between prokaryotes and eukaryotes.</title>
        <authorList>
            <person name="Spang A."/>
            <person name="Saw J.H."/>
            <person name="Jorgensen S.L."/>
            <person name="Zaremba-Niedzwiedzka K."/>
            <person name="Martijn J."/>
            <person name="Lind A.E."/>
            <person name="van Eijk R."/>
            <person name="Schleper C."/>
            <person name="Guy L."/>
            <person name="Ettema T.J."/>
        </authorList>
    </citation>
    <scope>NUCLEOTIDE SEQUENCE</scope>
</reference>
<sequence>MANKFNIGDNVISTSDYPHIGVVISISRHDDCIRYDVKISDNRNSVLKFREDLLCPLRNAEKHMDAWEAEGIKQSKEYHKEIKEKIMQKIQEINHETQTKN</sequence>
<accession>A0A0F9PXP8</accession>
<dbReference type="AlphaFoldDB" id="A0A0F9PXP8"/>
<gene>
    <name evidence="1" type="ORF">LCGC14_1162870</name>
</gene>
<protein>
    <submittedName>
        <fullName evidence="1">Uncharacterized protein</fullName>
    </submittedName>
</protein>
<dbReference type="EMBL" id="LAZR01005686">
    <property type="protein sequence ID" value="KKM97957.1"/>
    <property type="molecule type" value="Genomic_DNA"/>
</dbReference>
<proteinExistence type="predicted"/>